<evidence type="ECO:0000256" key="5">
    <source>
        <dbReference type="ARBA" id="ARBA00022826"/>
    </source>
</evidence>
<dbReference type="PANTHER" id="PTHR10027:SF14">
    <property type="entry name" value="POTASSIUM CHANNEL SUBFAMILY T MEMBER 1"/>
    <property type="match status" value="1"/>
</dbReference>
<proteinExistence type="predicted"/>
<sequence length="791" mass="85698">MHHPDLWLPLRVGRGRGQSEDTSLLQRERENGSNLAFMFRLPFAAGRVFSISMLDTLLYQVSQCGGRGARSPQRPRLPARTWCLPGSPPAVLVFGHVGYQTWGRHSGARRPGATGLCRAPASPQLGSQSFVKDYMISITRLLLGLDTTPGSGYLCAQGALGTTRVPPQLGTPGMLQMKITEDDLWIRTYGRLFQKLCSSSAEIPIGIYRTECHVFTSEVHAATPLPASPHPETPSPISGSGGLGQHGCRLPEWERELRGASESRRTRQAAMWATLTEHFLCRQGGAESHYRWGGGQVHPRLQPALGFLCSPMTSEPSPMVQCQLPERQSPSARAVPPPQWVSPRSGLTPVSPGPRPFSCCLDVAERDPGKTEAQRSHHPLVKSQDMLGLEGAARPTETRAREAKAVGSATAGWGQGRSPVPGADLRHPAWAHPPFPAAPLWSLPQPTPAAHPQSQVSVNVEDREDTREVKGPWGTRARPGSGHGCHTSSGDPAEHPLLRRKSLQWARKLSRRGTKRTGKVPAATEWVNQQRLSLYRRSERQELSELVKNRMKHLGLPTTGYGKGAGRELGGGTLLSIHPSSCLPGHSACPSLQGQLQLHCGHESPAQWRAGNAVARALLPGGGGCEVGRVGQVISPVFFRDRQDTKSSLAGQQEHRDHSHGEKKQGRETTGHLALPSPMPVSVQEAWARGLQGDTEQPIQGTSHLPHCPSQASLRLRRGPICCPGPSTSSAPLPPQWRGCPGPLGWVRCCLCTPGHTELPQLPATPWGVSPRRPRPAFGHWRASLDALSLL</sequence>
<evidence type="ECO:0000256" key="9">
    <source>
        <dbReference type="ARBA" id="ARBA00023136"/>
    </source>
</evidence>
<evidence type="ECO:0000256" key="11">
    <source>
        <dbReference type="SAM" id="MobiDB-lite"/>
    </source>
</evidence>
<comment type="caution">
    <text evidence="12">The sequence shown here is derived from an EMBL/GenBank/DDBJ whole genome shotgun (WGS) entry which is preliminary data.</text>
</comment>
<dbReference type="AlphaFoldDB" id="A0A5E4ABF7"/>
<keyword evidence="10" id="KW-0407">Ion channel</keyword>
<gene>
    <name evidence="12" type="ORF">MONAX_5E036460</name>
</gene>
<keyword evidence="9" id="KW-0472">Membrane</keyword>
<evidence type="ECO:0000256" key="10">
    <source>
        <dbReference type="ARBA" id="ARBA00023303"/>
    </source>
</evidence>
<accession>A0A5E4ABF7</accession>
<evidence type="ECO:0000256" key="6">
    <source>
        <dbReference type="ARBA" id="ARBA00022958"/>
    </source>
</evidence>
<reference evidence="12" key="1">
    <citation type="submission" date="2019-04" db="EMBL/GenBank/DDBJ databases">
        <authorList>
            <person name="Alioto T."/>
            <person name="Alioto T."/>
        </authorList>
    </citation>
    <scope>NUCLEOTIDE SEQUENCE [LARGE SCALE GENOMIC DNA]</scope>
</reference>
<name>A0A5E4ABF7_MARMO</name>
<keyword evidence="3" id="KW-0633">Potassium transport</keyword>
<dbReference type="GO" id="GO:0005228">
    <property type="term" value="F:intracellular sodium-activated potassium channel activity"/>
    <property type="evidence" value="ECO:0007669"/>
    <property type="project" value="TreeGrafter"/>
</dbReference>
<keyword evidence="5" id="KW-0631">Potassium channel</keyword>
<evidence type="ECO:0000256" key="4">
    <source>
        <dbReference type="ARBA" id="ARBA00022692"/>
    </source>
</evidence>
<protein>
    <submittedName>
        <fullName evidence="12">Uncharacterized protein</fullName>
    </submittedName>
</protein>
<dbReference type="EMBL" id="CABDUW010000036">
    <property type="protein sequence ID" value="VTJ54310.1"/>
    <property type="molecule type" value="Genomic_DNA"/>
</dbReference>
<evidence type="ECO:0000256" key="1">
    <source>
        <dbReference type="ARBA" id="ARBA00004141"/>
    </source>
</evidence>
<dbReference type="GO" id="GO:0005886">
    <property type="term" value="C:plasma membrane"/>
    <property type="evidence" value="ECO:0007669"/>
    <property type="project" value="TreeGrafter"/>
</dbReference>
<feature type="compositionally biased region" description="Basic and acidic residues" evidence="11">
    <location>
        <begin position="653"/>
        <end position="670"/>
    </location>
</feature>
<evidence type="ECO:0000313" key="12">
    <source>
        <dbReference type="EMBL" id="VTJ54310.1"/>
    </source>
</evidence>
<evidence type="ECO:0000256" key="2">
    <source>
        <dbReference type="ARBA" id="ARBA00022448"/>
    </source>
</evidence>
<keyword evidence="13" id="KW-1185">Reference proteome</keyword>
<feature type="region of interest" description="Disordered" evidence="11">
    <location>
        <begin position="227"/>
        <end position="246"/>
    </location>
</feature>
<keyword evidence="6" id="KW-0630">Potassium</keyword>
<comment type="subcellular location">
    <subcellularLocation>
        <location evidence="1">Membrane</location>
        <topology evidence="1">Multi-pass membrane protein</topology>
    </subcellularLocation>
</comment>
<organism evidence="12 13">
    <name type="scientific">Marmota monax</name>
    <name type="common">Woodchuck</name>
    <dbReference type="NCBI Taxonomy" id="9995"/>
    <lineage>
        <taxon>Eukaryota</taxon>
        <taxon>Metazoa</taxon>
        <taxon>Chordata</taxon>
        <taxon>Craniata</taxon>
        <taxon>Vertebrata</taxon>
        <taxon>Euteleostomi</taxon>
        <taxon>Mammalia</taxon>
        <taxon>Eutheria</taxon>
        <taxon>Euarchontoglires</taxon>
        <taxon>Glires</taxon>
        <taxon>Rodentia</taxon>
        <taxon>Sciuromorpha</taxon>
        <taxon>Sciuridae</taxon>
        <taxon>Xerinae</taxon>
        <taxon>Marmotini</taxon>
        <taxon>Marmota</taxon>
    </lineage>
</organism>
<evidence type="ECO:0000256" key="7">
    <source>
        <dbReference type="ARBA" id="ARBA00022989"/>
    </source>
</evidence>
<evidence type="ECO:0000256" key="8">
    <source>
        <dbReference type="ARBA" id="ARBA00023065"/>
    </source>
</evidence>
<keyword evidence="8" id="KW-0406">Ion transport</keyword>
<feature type="region of interest" description="Disordered" evidence="11">
    <location>
        <begin position="644"/>
        <end position="677"/>
    </location>
</feature>
<dbReference type="InterPro" id="IPR047871">
    <property type="entry name" value="K_chnl_Slo-like"/>
</dbReference>
<feature type="region of interest" description="Disordered" evidence="11">
    <location>
        <begin position="446"/>
        <end position="498"/>
    </location>
</feature>
<keyword evidence="7" id="KW-1133">Transmembrane helix</keyword>
<evidence type="ECO:0000313" key="13">
    <source>
        <dbReference type="Proteomes" id="UP000335636"/>
    </source>
</evidence>
<feature type="compositionally biased region" description="Basic and acidic residues" evidence="11">
    <location>
        <begin position="460"/>
        <end position="470"/>
    </location>
</feature>
<keyword evidence="2" id="KW-0813">Transport</keyword>
<dbReference type="GO" id="GO:0015271">
    <property type="term" value="F:outward rectifier potassium channel activity"/>
    <property type="evidence" value="ECO:0007669"/>
    <property type="project" value="TreeGrafter"/>
</dbReference>
<dbReference type="PANTHER" id="PTHR10027">
    <property type="entry name" value="CALCIUM-ACTIVATED POTASSIUM CHANNEL ALPHA CHAIN"/>
    <property type="match status" value="1"/>
</dbReference>
<dbReference type="Proteomes" id="UP000335636">
    <property type="component" value="Unassembled WGS sequence"/>
</dbReference>
<keyword evidence="4" id="KW-0812">Transmembrane</keyword>
<evidence type="ECO:0000256" key="3">
    <source>
        <dbReference type="ARBA" id="ARBA00022538"/>
    </source>
</evidence>
<feature type="region of interest" description="Disordered" evidence="11">
    <location>
        <begin position="329"/>
        <end position="353"/>
    </location>
</feature>